<reference evidence="1" key="1">
    <citation type="submission" date="2019-09" db="EMBL/GenBank/DDBJ databases">
        <title>Draft genome information of white flower Hibiscus syriacus.</title>
        <authorList>
            <person name="Kim Y.-M."/>
        </authorList>
    </citation>
    <scope>NUCLEOTIDE SEQUENCE [LARGE SCALE GENOMIC DNA]</scope>
    <source>
        <strain evidence="1">YM2019G1</strain>
    </source>
</reference>
<dbReference type="Proteomes" id="UP000436088">
    <property type="component" value="Unassembled WGS sequence"/>
</dbReference>
<accession>A0A6A2Z4R3</accession>
<dbReference type="EMBL" id="VEPZ02001209">
    <property type="protein sequence ID" value="KAE8686994.1"/>
    <property type="molecule type" value="Genomic_DNA"/>
</dbReference>
<name>A0A6A2Z4R3_HIBSY</name>
<evidence type="ECO:0000313" key="1">
    <source>
        <dbReference type="EMBL" id="KAE8686994.1"/>
    </source>
</evidence>
<keyword evidence="2" id="KW-1185">Reference proteome</keyword>
<proteinExistence type="predicted"/>
<dbReference type="PANTHER" id="PTHR33355">
    <property type="entry name" value="WALL-ASSOCIATED RECEPTOR KINASE CARBOXY-TERMINAL PROTEIN-RELATED"/>
    <property type="match status" value="1"/>
</dbReference>
<evidence type="ECO:0000313" key="2">
    <source>
        <dbReference type="Proteomes" id="UP000436088"/>
    </source>
</evidence>
<organism evidence="1 2">
    <name type="scientific">Hibiscus syriacus</name>
    <name type="common">Rose of Sharon</name>
    <dbReference type="NCBI Taxonomy" id="106335"/>
    <lineage>
        <taxon>Eukaryota</taxon>
        <taxon>Viridiplantae</taxon>
        <taxon>Streptophyta</taxon>
        <taxon>Embryophyta</taxon>
        <taxon>Tracheophyta</taxon>
        <taxon>Spermatophyta</taxon>
        <taxon>Magnoliopsida</taxon>
        <taxon>eudicotyledons</taxon>
        <taxon>Gunneridae</taxon>
        <taxon>Pentapetalae</taxon>
        <taxon>rosids</taxon>
        <taxon>malvids</taxon>
        <taxon>Malvales</taxon>
        <taxon>Malvaceae</taxon>
        <taxon>Malvoideae</taxon>
        <taxon>Hibiscus</taxon>
    </lineage>
</organism>
<dbReference type="AlphaFoldDB" id="A0A6A2Z4R3"/>
<dbReference type="PANTHER" id="PTHR33355:SF15">
    <property type="entry name" value="WALL-ASSOCIATED RECEPTOR KINASE GALACTURONAN-BINDING DOMAIN-CONTAINING PROTEIN"/>
    <property type="match status" value="1"/>
</dbReference>
<comment type="caution">
    <text evidence="1">The sequence shown here is derived from an EMBL/GenBank/DDBJ whole genome shotgun (WGS) entry which is preliminary data.</text>
</comment>
<protein>
    <submittedName>
        <fullName evidence="1">CASP-like protein</fullName>
    </submittedName>
</protein>
<gene>
    <name evidence="1" type="ORF">F3Y22_tig00111027pilonHSYRG00686</name>
</gene>
<sequence>MVRCGTCCRILVPYPLSTGPNYGDQAYKIRCTAGALWFEALKGSYMIVSINPLTQWIILRSPSFLATCISGDICTQGIQLDDNLPFNITGSNTIIRIHEDSIVLCVQYRWFTAYVVRVHNGGCLAFQSFVNIDTVNPPEKWPEPGLEIEWALPQEPVCKTQLNCRNLLHLSCSADPMNVGSMRCLCKKGFTWDPC</sequence>